<dbReference type="PANTHER" id="PTHR30290">
    <property type="entry name" value="PERIPLASMIC BINDING COMPONENT OF ABC TRANSPORTER"/>
    <property type="match status" value="1"/>
</dbReference>
<dbReference type="RefSeq" id="WP_323577293.1">
    <property type="nucleotide sequence ID" value="NZ_JAYGJQ010000002.1"/>
</dbReference>
<evidence type="ECO:0000256" key="1">
    <source>
        <dbReference type="ARBA" id="ARBA00005695"/>
    </source>
</evidence>
<gene>
    <name evidence="5" type="ORF">SHI21_13975</name>
</gene>
<dbReference type="CDD" id="cd08493">
    <property type="entry name" value="PBP2_DppA_like"/>
    <property type="match status" value="1"/>
</dbReference>
<keyword evidence="2 3" id="KW-0732">Signal</keyword>
<dbReference type="InterPro" id="IPR030678">
    <property type="entry name" value="Peptide/Ni-bd"/>
</dbReference>
<feature type="domain" description="Solute-binding protein family 5" evidence="4">
    <location>
        <begin position="66"/>
        <end position="450"/>
    </location>
</feature>
<evidence type="ECO:0000259" key="4">
    <source>
        <dbReference type="Pfam" id="PF00496"/>
    </source>
</evidence>
<reference evidence="5 6" key="1">
    <citation type="submission" date="2023-11" db="EMBL/GenBank/DDBJ databases">
        <title>A Novel Polar Bacteriovorax (B. antarcticus) Isolated from the Biocrust in Antarctica.</title>
        <authorList>
            <person name="Mun W."/>
            <person name="Choi S.Y."/>
            <person name="Mitchell R.J."/>
        </authorList>
    </citation>
    <scope>NUCLEOTIDE SEQUENCE [LARGE SCALE GENOMIC DNA]</scope>
    <source>
        <strain evidence="5 6">PP10</strain>
    </source>
</reference>
<dbReference type="Proteomes" id="UP001302274">
    <property type="component" value="Unassembled WGS sequence"/>
</dbReference>
<feature type="signal peptide" evidence="3">
    <location>
        <begin position="1"/>
        <end position="21"/>
    </location>
</feature>
<evidence type="ECO:0000256" key="2">
    <source>
        <dbReference type="ARBA" id="ARBA00022729"/>
    </source>
</evidence>
<comment type="similarity">
    <text evidence="1">Belongs to the bacterial solute-binding protein 5 family.</text>
</comment>
<dbReference type="Gene3D" id="3.40.190.10">
    <property type="entry name" value="Periplasmic binding protein-like II"/>
    <property type="match status" value="1"/>
</dbReference>
<evidence type="ECO:0000313" key="6">
    <source>
        <dbReference type="Proteomes" id="UP001302274"/>
    </source>
</evidence>
<evidence type="ECO:0000313" key="5">
    <source>
        <dbReference type="EMBL" id="MEA9357329.1"/>
    </source>
</evidence>
<feature type="chain" id="PRO_5045175959" evidence="3">
    <location>
        <begin position="22"/>
        <end position="533"/>
    </location>
</feature>
<dbReference type="InterPro" id="IPR023765">
    <property type="entry name" value="SBP_5_CS"/>
</dbReference>
<name>A0ABU5VYD5_9BACT</name>
<dbReference type="EMBL" id="JAYGJQ010000002">
    <property type="protein sequence ID" value="MEA9357329.1"/>
    <property type="molecule type" value="Genomic_DNA"/>
</dbReference>
<dbReference type="PANTHER" id="PTHR30290:SF38">
    <property type="entry name" value="D,D-DIPEPTIDE-BINDING PERIPLASMIC PROTEIN DDPA-RELATED"/>
    <property type="match status" value="1"/>
</dbReference>
<dbReference type="InterPro" id="IPR039424">
    <property type="entry name" value="SBP_5"/>
</dbReference>
<dbReference type="Gene3D" id="3.90.76.10">
    <property type="entry name" value="Dipeptide-binding Protein, Domain 1"/>
    <property type="match status" value="1"/>
</dbReference>
<organism evidence="5 6">
    <name type="scientific">Bacteriovorax antarcticus</name>
    <dbReference type="NCBI Taxonomy" id="3088717"/>
    <lineage>
        <taxon>Bacteria</taxon>
        <taxon>Pseudomonadati</taxon>
        <taxon>Bdellovibrionota</taxon>
        <taxon>Bacteriovoracia</taxon>
        <taxon>Bacteriovoracales</taxon>
        <taxon>Bacteriovoracaceae</taxon>
        <taxon>Bacteriovorax</taxon>
    </lineage>
</organism>
<dbReference type="InterPro" id="IPR000914">
    <property type="entry name" value="SBP_5_dom"/>
</dbReference>
<accession>A0ABU5VYD5</accession>
<proteinExistence type="inferred from homology"/>
<dbReference type="SUPFAM" id="SSF53850">
    <property type="entry name" value="Periplasmic binding protein-like II"/>
    <property type="match status" value="1"/>
</dbReference>
<keyword evidence="6" id="KW-1185">Reference proteome</keyword>
<dbReference type="Pfam" id="PF00496">
    <property type="entry name" value="SBP_bac_5"/>
    <property type="match status" value="1"/>
</dbReference>
<protein>
    <submittedName>
        <fullName evidence="5">ABC transporter substrate-binding protein</fullName>
    </submittedName>
</protein>
<dbReference type="PROSITE" id="PS01040">
    <property type="entry name" value="SBP_BACTERIAL_5"/>
    <property type="match status" value="1"/>
</dbReference>
<dbReference type="Gene3D" id="3.10.105.10">
    <property type="entry name" value="Dipeptide-binding Protein, Domain 3"/>
    <property type="match status" value="1"/>
</dbReference>
<evidence type="ECO:0000256" key="3">
    <source>
        <dbReference type="SAM" id="SignalP"/>
    </source>
</evidence>
<dbReference type="PIRSF" id="PIRSF002741">
    <property type="entry name" value="MppA"/>
    <property type="match status" value="1"/>
</dbReference>
<comment type="caution">
    <text evidence="5">The sequence shown here is derived from an EMBL/GenBank/DDBJ whole genome shotgun (WGS) entry which is preliminary data.</text>
</comment>
<sequence length="533" mass="60479">MSIGIKFVTMIALMGTLSVQAKTFVNCSEASPASFNPQVVTDAPSYNASAITLYSKLLRFELGTTKMIPGLAESYTISKDEKVYTFTLRKGVKFHTTSYFTPTRDFNAEDVVFSINRQRVKDHPFHGVSGGIYTQYENNIKDNIKDVVALDPYKVQITLNEVQAPFLAYMAGNYMSILSAEYGDKLAKENRKQDMDQFPIGTGPFAFVSYVKDGLIRYVAHPQYWDAKSYKGKKENKIDKLIFAITPDQTVRYQKLKAKECQFVTLPSIVDLDDMRANKEVLVMSQEGLNVGYLAMNVTKKPFDNVLVRQAVNHALNRKLYIDAIYHGTGVVASNPVPPALWSYDKNLKDYDYSIEKAKALLKKAGYENGFETEMITLPVTRPYNPDGKKMGELMQADLAKVGIKVKLVTFDWPTFLKTSRSGTQQMIQFGWTGNNDPDTFLNDLLSCASVESGNNTARWCDKDFNDLVVQARRVTNQKIRADLYKKAQRIFKEQAPWVTIAHAKVFRVMDKKVKNFKIDPFGYDYFDQVELE</sequence>